<keyword evidence="10" id="KW-0175">Coiled coil</keyword>
<dbReference type="Gene3D" id="4.10.860.120">
    <property type="entry name" value="RNA polymerase II, clamp domain"/>
    <property type="match status" value="1"/>
</dbReference>
<dbReference type="InterPro" id="IPR000722">
    <property type="entry name" value="RNA_pol_asu"/>
</dbReference>
<dbReference type="PANTHER" id="PTHR19376">
    <property type="entry name" value="DNA-DIRECTED RNA POLYMERASE"/>
    <property type="match status" value="1"/>
</dbReference>
<dbReference type="GO" id="GO:0003899">
    <property type="term" value="F:DNA-directed RNA polymerase activity"/>
    <property type="evidence" value="ECO:0007669"/>
    <property type="project" value="UniProtKB-EC"/>
</dbReference>
<evidence type="ECO:0000256" key="3">
    <source>
        <dbReference type="ARBA" id="ARBA00022478"/>
    </source>
</evidence>
<name>A0AA35RJ36_GEOBA</name>
<evidence type="ECO:0000256" key="11">
    <source>
        <dbReference type="SAM" id="MobiDB-lite"/>
    </source>
</evidence>
<dbReference type="Gene3D" id="1.10.40.90">
    <property type="match status" value="1"/>
</dbReference>
<dbReference type="InterPro" id="IPR042102">
    <property type="entry name" value="RNA_pol_Rpb1_3_sf"/>
</dbReference>
<gene>
    <name evidence="13" type="ORF">GBAR_LOCUS7978</name>
</gene>
<dbReference type="InterPro" id="IPR038120">
    <property type="entry name" value="Rpb1_funnel_sf"/>
</dbReference>
<evidence type="ECO:0000313" key="13">
    <source>
        <dbReference type="EMBL" id="CAI8012434.1"/>
    </source>
</evidence>
<evidence type="ECO:0000256" key="9">
    <source>
        <dbReference type="RuleBase" id="RU004279"/>
    </source>
</evidence>
<comment type="catalytic activity">
    <reaction evidence="8 9">
        <text>RNA(n) + a ribonucleoside 5'-triphosphate = RNA(n+1) + diphosphate</text>
        <dbReference type="Rhea" id="RHEA:21248"/>
        <dbReference type="Rhea" id="RHEA-COMP:14527"/>
        <dbReference type="Rhea" id="RHEA-COMP:17342"/>
        <dbReference type="ChEBI" id="CHEBI:33019"/>
        <dbReference type="ChEBI" id="CHEBI:61557"/>
        <dbReference type="ChEBI" id="CHEBI:140395"/>
        <dbReference type="EC" id="2.7.7.6"/>
    </reaction>
</comment>
<feature type="domain" description="RNA polymerase N-terminal" evidence="12">
    <location>
        <begin position="312"/>
        <end position="591"/>
    </location>
</feature>
<evidence type="ECO:0000313" key="14">
    <source>
        <dbReference type="Proteomes" id="UP001174909"/>
    </source>
</evidence>
<dbReference type="GO" id="GO:0000428">
    <property type="term" value="C:DNA-directed RNA polymerase complex"/>
    <property type="evidence" value="ECO:0007669"/>
    <property type="project" value="UniProtKB-KW"/>
</dbReference>
<dbReference type="GO" id="GO:0031981">
    <property type="term" value="C:nuclear lumen"/>
    <property type="evidence" value="ECO:0007669"/>
    <property type="project" value="UniProtKB-ARBA"/>
</dbReference>
<evidence type="ECO:0000256" key="6">
    <source>
        <dbReference type="ARBA" id="ARBA00022723"/>
    </source>
</evidence>
<keyword evidence="3 9" id="KW-0240">DNA-directed RNA polymerase</keyword>
<feature type="compositionally biased region" description="Acidic residues" evidence="11">
    <location>
        <begin position="1368"/>
        <end position="1378"/>
    </location>
</feature>
<comment type="caution">
    <text evidence="13">The sequence shown here is derived from an EMBL/GenBank/DDBJ whole genome shotgun (WGS) entry which is preliminary data.</text>
</comment>
<organism evidence="13 14">
    <name type="scientific">Geodia barretti</name>
    <name type="common">Barrett's horny sponge</name>
    <dbReference type="NCBI Taxonomy" id="519541"/>
    <lineage>
        <taxon>Eukaryota</taxon>
        <taxon>Metazoa</taxon>
        <taxon>Porifera</taxon>
        <taxon>Demospongiae</taxon>
        <taxon>Heteroscleromorpha</taxon>
        <taxon>Tetractinellida</taxon>
        <taxon>Astrophorina</taxon>
        <taxon>Geodiidae</taxon>
        <taxon>Geodia</taxon>
    </lineage>
</organism>
<dbReference type="InterPro" id="IPR006592">
    <property type="entry name" value="RNA_pol_N"/>
</dbReference>
<keyword evidence="6" id="KW-0479">Metal-binding</keyword>
<keyword evidence="5 9" id="KW-0548">Nucleotidyltransferase</keyword>
<keyword evidence="7 9" id="KW-0804">Transcription</keyword>
<protein>
    <recommendedName>
        <fullName evidence="9">DNA-directed RNA polymerase subunit</fullName>
        <ecNumber evidence="9">2.7.7.6</ecNumber>
    </recommendedName>
</protein>
<dbReference type="Gene3D" id="1.10.132.30">
    <property type="match status" value="1"/>
</dbReference>
<dbReference type="InterPro" id="IPR045867">
    <property type="entry name" value="DNA-dir_RpoC_beta_prime"/>
</dbReference>
<dbReference type="InterPro" id="IPR007066">
    <property type="entry name" value="RNA_pol_Rpb1_3"/>
</dbReference>
<dbReference type="Pfam" id="PF05000">
    <property type="entry name" value="RNA_pol_Rpb1_4"/>
    <property type="match status" value="1"/>
</dbReference>
<dbReference type="GO" id="GO:0003677">
    <property type="term" value="F:DNA binding"/>
    <property type="evidence" value="ECO:0007669"/>
    <property type="project" value="InterPro"/>
</dbReference>
<dbReference type="GO" id="GO:0006351">
    <property type="term" value="P:DNA-templated transcription"/>
    <property type="evidence" value="ECO:0007669"/>
    <property type="project" value="InterPro"/>
</dbReference>
<dbReference type="CDD" id="cd02655">
    <property type="entry name" value="RNAP_beta'_C"/>
    <property type="match status" value="1"/>
</dbReference>
<comment type="similarity">
    <text evidence="2 9">Belongs to the RNA polymerase beta' chain family.</text>
</comment>
<dbReference type="InterPro" id="IPR007083">
    <property type="entry name" value="RNA_pol_Rpb1_4"/>
</dbReference>
<evidence type="ECO:0000256" key="8">
    <source>
        <dbReference type="ARBA" id="ARBA00048552"/>
    </source>
</evidence>
<dbReference type="Gene3D" id="1.10.274.100">
    <property type="entry name" value="RNA polymerase Rpb1, domain 3"/>
    <property type="match status" value="2"/>
</dbReference>
<sequence>MQDRTESQATNFNAIRISVASPEQILNWSHGEVTKPETINYRTLRPEKDGLFCERLFGPTKDWECFCGKYKRIRYRGVVCDRCGVEVTRSKVRRERMGHIRLAAPVAHIWFSKTTPSRLGLLLDLSPRNLERVLYFAQHIITSVDEEKRIEIIEEERLRVELEKERLQTANDEKLTELREKLEALEASEDPEAIPEAAAVQAELEALRDKVSREEGDLDFKLQETINELEDLRPLRILAESKYRELKERYDDLFEAGMGAEAILDILRTRDLEAIREGLVKEMRSTSGQRRKKAIKRLQVVEAFRNSGNRVEDIILTVLPVLPPELRPMVQLDGGRFATSDLNDLYRRVINRNNRLKRLMDLGAPEIIIRNEKRMLQESVDALIDNGRRGRPIQGSHNHKLKSLSDLLRGKQGRFRQNLLGKRVDYSGRSVIVVGPELKMHQCGLPKRMALELFKPFVMHRLVMLGVSPNIKSAKRMVERARPEVWDILEEVIKDRPVMLNRAPTLHRLGIQAFMPVLIEGNAIQIHPLVCSAFNADFDGDQMAVHVPLSRMAVHESQVAMLSTHNMLSPASGEPLVAPTLDMVLGCYYLTEIQAGAKGEGSRFYDFDEARIALAADHIALRAQIFVRSIPSYETDEQWVETSVGRLIFNENLPDSIDFKNYVFNSRAIKNLTAELYQKLSNNETAEALDKIKDLGFKYATTSGITIAINDIQISGKKSAILREAEGLVDSYEDQYLSGLMSEDERYNSAIDAWTRASDQTEQVVKDEIEIGNYGGIGVMALSGAKGNIMQIKQMAGMRGLMSNPGGRIIDLPVKSSFREGLSALEYFISTHGARKGLADTALRTADSGYLTRRLVDIAQEVIILEEDCGTFDAYYIGTRPDGTVEATLPERIAGRMASAPIVDETTGEMLVDRNEMIDEAIAERIVAAGVSEVAVRSPLVCEAPRGVCQMCYGRLPATGNVVEFGQAVGIIAAQSIGEPGTQLTMRTFHTGGVAGSDITSGLPRVEEIFEARVPKGVARLSEIDGEVRLPLDGEGRRLVDEAVRIVDRQEYREEYVLPDGVQLLVDDGDEVEAGMLMAATLPSLGYETDSGEEYQPQPIQEVVASVNGRVELEEGLLSIVWEDLEEREYLLPASLELLVKDGDQVKAGDRLTSGPKNPHDILSIQGTGELQQYMVNEVQQVYRSQGVGIHDKHIEIILRQMLRRVEVKSIGDSDFIPDQVVDKGVFQDNCGKVLAEGGEPATAEPVLLGITRASLRTDSFLAAASFQETTRVLTQAAVSGQHDYLRGLKENVIIGRLIPARVESTVLVEEPELPALAAFQEIGAVEELVAAGWLEAPEGAPSMQTAFGGNSESLASSGFFVEGESELIGAEEDEGTAEDGLALGGDEAAEETFGAEGDAEL</sequence>
<dbReference type="CDD" id="cd01609">
    <property type="entry name" value="RNAP_beta'_N"/>
    <property type="match status" value="1"/>
</dbReference>
<reference evidence="13" key="1">
    <citation type="submission" date="2023-03" db="EMBL/GenBank/DDBJ databases">
        <authorList>
            <person name="Steffen K."/>
            <person name="Cardenas P."/>
        </authorList>
    </citation>
    <scope>NUCLEOTIDE SEQUENCE</scope>
</reference>
<dbReference type="InterPro" id="IPR007080">
    <property type="entry name" value="RNA_pol_Rpb1_1"/>
</dbReference>
<dbReference type="SMART" id="SM00663">
    <property type="entry name" value="RPOLA_N"/>
    <property type="match status" value="1"/>
</dbReference>
<feature type="region of interest" description="Disordered" evidence="11">
    <location>
        <begin position="1368"/>
        <end position="1402"/>
    </location>
</feature>
<dbReference type="NCBIfam" id="TIGR02386">
    <property type="entry name" value="rpoC_TIGR"/>
    <property type="match status" value="1"/>
</dbReference>
<dbReference type="EC" id="2.7.7.6" evidence="9"/>
<dbReference type="Pfam" id="PF00623">
    <property type="entry name" value="RNA_pol_Rpb1_2"/>
    <property type="match status" value="2"/>
</dbReference>
<dbReference type="SUPFAM" id="SSF64484">
    <property type="entry name" value="beta and beta-prime subunits of DNA dependent RNA-polymerase"/>
    <property type="match status" value="1"/>
</dbReference>
<dbReference type="GO" id="GO:0046872">
    <property type="term" value="F:metal ion binding"/>
    <property type="evidence" value="ECO:0007669"/>
    <property type="project" value="UniProtKB-KW"/>
</dbReference>
<keyword evidence="4 9" id="KW-0808">Transferase</keyword>
<dbReference type="Gene3D" id="2.40.40.20">
    <property type="match status" value="1"/>
</dbReference>
<evidence type="ECO:0000256" key="1">
    <source>
        <dbReference type="ARBA" id="ARBA00004026"/>
    </source>
</evidence>
<dbReference type="Gene3D" id="1.10.150.390">
    <property type="match status" value="1"/>
</dbReference>
<dbReference type="InterPro" id="IPR007081">
    <property type="entry name" value="RNA_pol_Rpb1_5"/>
</dbReference>
<evidence type="ECO:0000256" key="7">
    <source>
        <dbReference type="ARBA" id="ARBA00023163"/>
    </source>
</evidence>
<dbReference type="HAMAP" id="MF_01322">
    <property type="entry name" value="RNApol_bact_RpoC"/>
    <property type="match status" value="1"/>
</dbReference>
<dbReference type="InterPro" id="IPR044893">
    <property type="entry name" value="RNA_pol_Rpb1_clamp_domain"/>
</dbReference>
<dbReference type="EMBL" id="CASHTH010001184">
    <property type="protein sequence ID" value="CAI8012434.1"/>
    <property type="molecule type" value="Genomic_DNA"/>
</dbReference>
<dbReference type="Pfam" id="PF04998">
    <property type="entry name" value="RNA_pol_Rpb1_5"/>
    <property type="match status" value="1"/>
</dbReference>
<dbReference type="Pfam" id="PF04997">
    <property type="entry name" value="RNA_pol_Rpb1_1"/>
    <property type="match status" value="1"/>
</dbReference>
<evidence type="ECO:0000256" key="5">
    <source>
        <dbReference type="ARBA" id="ARBA00022695"/>
    </source>
</evidence>
<comment type="function">
    <text evidence="1 9">DNA-dependent RNA polymerase catalyzes the transcription of DNA into RNA using the four ribonucleoside triphosphates as substrates.</text>
</comment>
<dbReference type="Gene3D" id="2.40.50.100">
    <property type="match status" value="2"/>
</dbReference>
<accession>A0AA35RJ36</accession>
<dbReference type="Gene3D" id="1.10.1790.20">
    <property type="match status" value="2"/>
</dbReference>
<feature type="coiled-coil region" evidence="10">
    <location>
        <begin position="150"/>
        <end position="224"/>
    </location>
</feature>
<dbReference type="InterPro" id="IPR012754">
    <property type="entry name" value="DNA-dir_RpoC_beta_prime_bact"/>
</dbReference>
<evidence type="ECO:0000256" key="2">
    <source>
        <dbReference type="ARBA" id="ARBA00006460"/>
    </source>
</evidence>
<evidence type="ECO:0000259" key="12">
    <source>
        <dbReference type="SMART" id="SM00663"/>
    </source>
</evidence>
<evidence type="ECO:0000256" key="4">
    <source>
        <dbReference type="ARBA" id="ARBA00022679"/>
    </source>
</evidence>
<dbReference type="Pfam" id="PF04983">
    <property type="entry name" value="RNA_pol_Rpb1_3"/>
    <property type="match status" value="1"/>
</dbReference>
<dbReference type="Proteomes" id="UP001174909">
    <property type="component" value="Unassembled WGS sequence"/>
</dbReference>
<keyword evidence="14" id="KW-1185">Reference proteome</keyword>
<proteinExistence type="inferred from homology"/>
<evidence type="ECO:0000256" key="10">
    <source>
        <dbReference type="SAM" id="Coils"/>
    </source>
</evidence>
<dbReference type="PANTHER" id="PTHR19376:SF54">
    <property type="entry name" value="DNA-DIRECTED RNA POLYMERASE SUBUNIT BETA"/>
    <property type="match status" value="1"/>
</dbReference>